<keyword evidence="4" id="KW-1185">Reference proteome</keyword>
<organism evidence="3 4">
    <name type="scientific">Caenorhabditis nigoni</name>
    <dbReference type="NCBI Taxonomy" id="1611254"/>
    <lineage>
        <taxon>Eukaryota</taxon>
        <taxon>Metazoa</taxon>
        <taxon>Ecdysozoa</taxon>
        <taxon>Nematoda</taxon>
        <taxon>Chromadorea</taxon>
        <taxon>Rhabditida</taxon>
        <taxon>Rhabditina</taxon>
        <taxon>Rhabditomorpha</taxon>
        <taxon>Rhabditoidea</taxon>
        <taxon>Rhabditidae</taxon>
        <taxon>Peloderinae</taxon>
        <taxon>Caenorhabditis</taxon>
    </lineage>
</organism>
<keyword evidence="2" id="KW-0732">Signal</keyword>
<evidence type="ECO:0000313" key="3">
    <source>
        <dbReference type="EMBL" id="PIC42936.1"/>
    </source>
</evidence>
<sequence>MNTNTFITCFLILSLIFSIADSRISTKEEEAFPRKIVLGKNSERPKRDYPPRSAMDKNHQSALQWRPKNLQPRDFK</sequence>
<feature type="compositionally biased region" description="Basic and acidic residues" evidence="1">
    <location>
        <begin position="41"/>
        <end position="59"/>
    </location>
</feature>
<dbReference type="EMBL" id="PDUG01000003">
    <property type="protein sequence ID" value="PIC42936.1"/>
    <property type="molecule type" value="Genomic_DNA"/>
</dbReference>
<evidence type="ECO:0000313" key="4">
    <source>
        <dbReference type="Proteomes" id="UP000230233"/>
    </source>
</evidence>
<dbReference type="OrthoDB" id="10286504at2759"/>
<evidence type="ECO:0000256" key="2">
    <source>
        <dbReference type="SAM" id="SignalP"/>
    </source>
</evidence>
<protein>
    <submittedName>
        <fullName evidence="3">Uncharacterized protein</fullName>
    </submittedName>
</protein>
<dbReference type="Proteomes" id="UP000230233">
    <property type="component" value="Chromosome III"/>
</dbReference>
<feature type="region of interest" description="Disordered" evidence="1">
    <location>
        <begin position="37"/>
        <end position="76"/>
    </location>
</feature>
<reference evidence="4" key="1">
    <citation type="submission" date="2017-10" db="EMBL/GenBank/DDBJ databases">
        <title>Rapid genome shrinkage in a self-fertile nematode reveals novel sperm competition proteins.</title>
        <authorList>
            <person name="Yin D."/>
            <person name="Schwarz E.M."/>
            <person name="Thomas C.G."/>
            <person name="Felde R.L."/>
            <person name="Korf I.F."/>
            <person name="Cutter A.D."/>
            <person name="Schartner C.M."/>
            <person name="Ralston E.J."/>
            <person name="Meyer B.J."/>
            <person name="Haag E.S."/>
        </authorList>
    </citation>
    <scope>NUCLEOTIDE SEQUENCE [LARGE SCALE GENOMIC DNA]</scope>
    <source>
        <strain evidence="4">JU1422</strain>
    </source>
</reference>
<name>A0A2G5UUN8_9PELO</name>
<gene>
    <name evidence="3" type="primary">Cni-Y66A7A.9</name>
    <name evidence="3" type="synonym">Cnig_chr_III.g9849</name>
    <name evidence="3" type="ORF">B9Z55_009849</name>
</gene>
<feature type="chain" id="PRO_5013801510" evidence="2">
    <location>
        <begin position="23"/>
        <end position="76"/>
    </location>
</feature>
<comment type="caution">
    <text evidence="3">The sequence shown here is derived from an EMBL/GenBank/DDBJ whole genome shotgun (WGS) entry which is preliminary data.</text>
</comment>
<feature type="signal peptide" evidence="2">
    <location>
        <begin position="1"/>
        <end position="22"/>
    </location>
</feature>
<proteinExistence type="predicted"/>
<evidence type="ECO:0000256" key="1">
    <source>
        <dbReference type="SAM" id="MobiDB-lite"/>
    </source>
</evidence>
<dbReference type="AlphaFoldDB" id="A0A2G5UUN8"/>
<accession>A0A2G5UUN8</accession>